<evidence type="ECO:0000256" key="7">
    <source>
        <dbReference type="SAM" id="Phobius"/>
    </source>
</evidence>
<keyword evidence="5" id="KW-0067">ATP-binding</keyword>
<evidence type="ECO:0000313" key="10">
    <source>
        <dbReference type="Proteomes" id="UP000568050"/>
    </source>
</evidence>
<dbReference type="Pfam" id="PF00069">
    <property type="entry name" value="Pkinase"/>
    <property type="match status" value="1"/>
</dbReference>
<keyword evidence="7" id="KW-0812">Transmembrane</keyword>
<comment type="caution">
    <text evidence="9">The sequence shown here is derived from an EMBL/GenBank/DDBJ whole genome shotgun (WGS) entry which is preliminary data.</text>
</comment>
<keyword evidence="1" id="KW-0723">Serine/threonine-protein kinase</keyword>
<dbReference type="SMART" id="SM00220">
    <property type="entry name" value="S_TKc"/>
    <property type="match status" value="1"/>
</dbReference>
<evidence type="ECO:0000256" key="5">
    <source>
        <dbReference type="ARBA" id="ARBA00022840"/>
    </source>
</evidence>
<dbReference type="PANTHER" id="PTHR24350">
    <property type="entry name" value="SERINE/THREONINE-PROTEIN KINASE IAL-RELATED"/>
    <property type="match status" value="1"/>
</dbReference>
<dbReference type="RefSeq" id="WP_183376502.1">
    <property type="nucleotide sequence ID" value="NZ_CBCSFZ010000014.1"/>
</dbReference>
<dbReference type="EC" id="2.7.11.1" evidence="9"/>
<keyword evidence="7" id="KW-1133">Transmembrane helix</keyword>
<dbReference type="InterPro" id="IPR011009">
    <property type="entry name" value="Kinase-like_dom_sf"/>
</dbReference>
<evidence type="ECO:0000256" key="4">
    <source>
        <dbReference type="ARBA" id="ARBA00022777"/>
    </source>
</evidence>
<dbReference type="EMBL" id="JACHWP010000004">
    <property type="protein sequence ID" value="MBB3023371.1"/>
    <property type="molecule type" value="Genomic_DNA"/>
</dbReference>
<reference evidence="9 10" key="1">
    <citation type="submission" date="2020-08" db="EMBL/GenBank/DDBJ databases">
        <title>Sequencing the genomes of 1000 actinobacteria strains.</title>
        <authorList>
            <person name="Klenk H.-P."/>
        </authorList>
    </citation>
    <scope>NUCLEOTIDE SEQUENCE [LARGE SCALE GENOMIC DNA]</scope>
    <source>
        <strain evidence="9 10">DSM 23040</strain>
    </source>
</reference>
<proteinExistence type="predicted"/>
<evidence type="ECO:0000256" key="2">
    <source>
        <dbReference type="ARBA" id="ARBA00022679"/>
    </source>
</evidence>
<name>A0A839QZI8_9MICO</name>
<dbReference type="PROSITE" id="PS50011">
    <property type="entry name" value="PROTEIN_KINASE_DOM"/>
    <property type="match status" value="1"/>
</dbReference>
<dbReference type="AlphaFoldDB" id="A0A839QZI8"/>
<keyword evidence="10" id="KW-1185">Reference proteome</keyword>
<evidence type="ECO:0000256" key="1">
    <source>
        <dbReference type="ARBA" id="ARBA00022527"/>
    </source>
</evidence>
<evidence type="ECO:0000256" key="6">
    <source>
        <dbReference type="SAM" id="MobiDB-lite"/>
    </source>
</evidence>
<dbReference type="SUPFAM" id="SSF56112">
    <property type="entry name" value="Protein kinase-like (PK-like)"/>
    <property type="match status" value="1"/>
</dbReference>
<dbReference type="GO" id="GO:0004674">
    <property type="term" value="F:protein serine/threonine kinase activity"/>
    <property type="evidence" value="ECO:0007669"/>
    <property type="project" value="UniProtKB-KW"/>
</dbReference>
<keyword evidence="4 9" id="KW-0418">Kinase</keyword>
<dbReference type="Proteomes" id="UP000568050">
    <property type="component" value="Unassembled WGS sequence"/>
</dbReference>
<feature type="compositionally biased region" description="Low complexity" evidence="6">
    <location>
        <begin position="330"/>
        <end position="355"/>
    </location>
</feature>
<keyword evidence="2 9" id="KW-0808">Transferase</keyword>
<dbReference type="GO" id="GO:0005524">
    <property type="term" value="F:ATP binding"/>
    <property type="evidence" value="ECO:0007669"/>
    <property type="project" value="UniProtKB-KW"/>
</dbReference>
<dbReference type="InterPro" id="IPR000719">
    <property type="entry name" value="Prot_kinase_dom"/>
</dbReference>
<dbReference type="Gene3D" id="1.10.510.10">
    <property type="entry name" value="Transferase(Phosphotransferase) domain 1"/>
    <property type="match status" value="1"/>
</dbReference>
<dbReference type="CDD" id="cd14014">
    <property type="entry name" value="STKc_PknB_like"/>
    <property type="match status" value="1"/>
</dbReference>
<protein>
    <submittedName>
        <fullName evidence="9">Serine/threonine-protein kinase</fullName>
        <ecNumber evidence="9">2.7.11.1</ecNumber>
    </submittedName>
</protein>
<gene>
    <name evidence="9" type="ORF">FHX50_001663</name>
</gene>
<feature type="region of interest" description="Disordered" evidence="6">
    <location>
        <begin position="287"/>
        <end position="391"/>
    </location>
</feature>
<sequence>MAEVIAGRVELLEPVAQGASGWVWRARDLKRDRDCAAKVLQQRDSANILRFVREQSVRNHALAAHPHVIAPYSWVAEDDAVAILMPLARGGTLSDVLATNGALSPDLTFALLRQLCDALAAIHAAGWIHRDVKPANILFTAPCSGLPEVRLADFGIALQNDDHRFTATGFVNGTPGFMAPEQVTEGAFSAAVDVWAAASVALDCLAPRQRIPNSAQTSFDALSHHVGSIMRPAGASSEQAALIMAMLDPDPLRRPSAAQVRDAIPPMPPELAAQARTATGAVVQVGSPAADDTTVQSRAAQPTGATSAQPSAPTAPSAIESAPGGGAAGGNRAEALGAAAAAQAARARQQDAPTAQSSPTAADSPTVLNSPTGATQIVDDSAGRTRTPVLPVDQTDARIGLGSTAAPAATSAPAFSPVAGAGFAPITAAPRGPRRLGLGIALALAAVLALAGAITMLVVGLTMNPGDAANDALAVQAAPVRSVGAAP</sequence>
<evidence type="ECO:0000313" key="9">
    <source>
        <dbReference type="EMBL" id="MBB3023371.1"/>
    </source>
</evidence>
<accession>A0A839QZI8</accession>
<keyword evidence="3" id="KW-0547">Nucleotide-binding</keyword>
<evidence type="ECO:0000256" key="3">
    <source>
        <dbReference type="ARBA" id="ARBA00022741"/>
    </source>
</evidence>
<feature type="compositionally biased region" description="Low complexity" evidence="6">
    <location>
        <begin position="302"/>
        <end position="322"/>
    </location>
</feature>
<dbReference type="InterPro" id="IPR030616">
    <property type="entry name" value="Aur-like"/>
</dbReference>
<organism evidence="9 10">
    <name type="scientific">Helcobacillus massiliensis</name>
    <dbReference type="NCBI Taxonomy" id="521392"/>
    <lineage>
        <taxon>Bacteria</taxon>
        <taxon>Bacillati</taxon>
        <taxon>Actinomycetota</taxon>
        <taxon>Actinomycetes</taxon>
        <taxon>Micrococcales</taxon>
        <taxon>Dermabacteraceae</taxon>
        <taxon>Helcobacillus</taxon>
    </lineage>
</organism>
<feature type="transmembrane region" description="Helical" evidence="7">
    <location>
        <begin position="436"/>
        <end position="459"/>
    </location>
</feature>
<evidence type="ECO:0000259" key="8">
    <source>
        <dbReference type="PROSITE" id="PS50011"/>
    </source>
</evidence>
<keyword evidence="7" id="KW-0472">Membrane</keyword>
<feature type="compositionally biased region" description="Polar residues" evidence="6">
    <location>
        <begin position="356"/>
        <end position="375"/>
    </location>
</feature>
<feature type="domain" description="Protein kinase" evidence="8">
    <location>
        <begin position="9"/>
        <end position="267"/>
    </location>
</feature>